<evidence type="ECO:0000259" key="4">
    <source>
        <dbReference type="Pfam" id="PF13807"/>
    </source>
</evidence>
<keyword evidence="3" id="KW-0812">Transmembrane</keyword>
<dbReference type="PANTHER" id="PTHR32309:SF13">
    <property type="entry name" value="FERRIC ENTEROBACTIN TRANSPORT PROTEIN FEPE"/>
    <property type="match status" value="1"/>
</dbReference>
<feature type="transmembrane region" description="Helical" evidence="3">
    <location>
        <begin position="480"/>
        <end position="501"/>
    </location>
</feature>
<feature type="coiled-coil region" evidence="1">
    <location>
        <begin position="314"/>
        <end position="386"/>
    </location>
</feature>
<evidence type="ECO:0000313" key="6">
    <source>
        <dbReference type="Proteomes" id="UP000295493"/>
    </source>
</evidence>
<accession>A0A4R6FF03</accession>
<dbReference type="Pfam" id="PF13807">
    <property type="entry name" value="GNVR"/>
    <property type="match status" value="1"/>
</dbReference>
<dbReference type="Proteomes" id="UP000295493">
    <property type="component" value="Unassembled WGS sequence"/>
</dbReference>
<feature type="transmembrane region" description="Helical" evidence="3">
    <location>
        <begin position="20"/>
        <end position="37"/>
    </location>
</feature>
<dbReference type="AlphaFoldDB" id="A0A4R6FF03"/>
<organism evidence="5 6">
    <name type="scientific">Stakelama pacifica</name>
    <dbReference type="NCBI Taxonomy" id="517720"/>
    <lineage>
        <taxon>Bacteria</taxon>
        <taxon>Pseudomonadati</taxon>
        <taxon>Pseudomonadota</taxon>
        <taxon>Alphaproteobacteria</taxon>
        <taxon>Sphingomonadales</taxon>
        <taxon>Sphingomonadaceae</taxon>
        <taxon>Stakelama</taxon>
    </lineage>
</organism>
<keyword evidence="3" id="KW-1133">Transmembrane helix</keyword>
<comment type="caution">
    <text evidence="5">The sequence shown here is derived from an EMBL/GenBank/DDBJ whole genome shotgun (WGS) entry which is preliminary data.</text>
</comment>
<evidence type="ECO:0000313" key="5">
    <source>
        <dbReference type="EMBL" id="TDN79866.1"/>
    </source>
</evidence>
<name>A0A4R6FF03_9SPHN</name>
<evidence type="ECO:0000256" key="2">
    <source>
        <dbReference type="SAM" id="MobiDB-lite"/>
    </source>
</evidence>
<feature type="domain" description="Tyrosine-protein kinase G-rich" evidence="4">
    <location>
        <begin position="364"/>
        <end position="435"/>
    </location>
</feature>
<evidence type="ECO:0000256" key="1">
    <source>
        <dbReference type="SAM" id="Coils"/>
    </source>
</evidence>
<protein>
    <submittedName>
        <fullName evidence="5">Polysaccharide chain length determinant protein (PEP-CTERM system associated)</fullName>
    </submittedName>
</protein>
<dbReference type="OrthoDB" id="9795292at2"/>
<dbReference type="Gene3D" id="1.10.287.1490">
    <property type="match status" value="1"/>
</dbReference>
<feature type="transmembrane region" description="Helical" evidence="3">
    <location>
        <begin position="417"/>
        <end position="440"/>
    </location>
</feature>
<gene>
    <name evidence="5" type="ORF">EV664_11121</name>
</gene>
<keyword evidence="1" id="KW-0175">Coiled coil</keyword>
<dbReference type="InterPro" id="IPR014345">
    <property type="entry name" value="XrtA_polysacc_chain"/>
</dbReference>
<evidence type="ECO:0000256" key="3">
    <source>
        <dbReference type="SAM" id="Phobius"/>
    </source>
</evidence>
<proteinExistence type="predicted"/>
<keyword evidence="3" id="KW-0472">Membrane</keyword>
<dbReference type="RefSeq" id="WP_133496387.1">
    <property type="nucleotide sequence ID" value="NZ_BMLU01000011.1"/>
</dbReference>
<dbReference type="NCBIfam" id="TIGR03007">
    <property type="entry name" value="pepcterm_ChnLen"/>
    <property type="match status" value="1"/>
</dbReference>
<dbReference type="InterPro" id="IPR032807">
    <property type="entry name" value="GNVR"/>
</dbReference>
<dbReference type="GO" id="GO:0005886">
    <property type="term" value="C:plasma membrane"/>
    <property type="evidence" value="ECO:0007669"/>
    <property type="project" value="TreeGrafter"/>
</dbReference>
<keyword evidence="6" id="KW-1185">Reference proteome</keyword>
<feature type="region of interest" description="Disordered" evidence="2">
    <location>
        <begin position="239"/>
        <end position="258"/>
    </location>
</feature>
<dbReference type="InterPro" id="IPR050445">
    <property type="entry name" value="Bact_polysacc_biosynth/exp"/>
</dbReference>
<feature type="coiled-coil region" evidence="1">
    <location>
        <begin position="164"/>
        <end position="233"/>
    </location>
</feature>
<dbReference type="EMBL" id="SNWD01000011">
    <property type="protein sequence ID" value="TDN79866.1"/>
    <property type="molecule type" value="Genomic_DNA"/>
</dbReference>
<sequence length="507" mass="54745">MGAMYDEIRAAIHAIWIRRWIALGVAWAVCVIGWGVISRIPDHYESSARILVQTSDILPDDVGPSPDQQARQMDRIRQTLTSAVNLEKVVRGTDLSQGMARDADVSAQVAALQKMITVVQQQDNLFKISADVTGGPGAQSAVLAQQIVQKMIDVFVSDNLVADRREIAQRLNFLNQQLDQRQAQIQNAEVKSANFQSRYLSGLPGTGPLPDRLAAANSQLANVEQDLAAARSSLTAVSTQLAGTRRTLPGSPGSAGPARTRLATLQQQLADARARGWTDQHPDVIALKNQIEQAQQAARDEPVYGNGGSPNPLYMQLQSMRAEREARVAELTQRRNQLQSDIDALRNEFNGDPRMVADDAQAGRDLQVLQDQYQKLLTEREQVKLQAQAQNATDAMKFNIVDPPTVPRSPSAPNRPLLLTAVLIVGIGAGVAAAYALGMIRTTFATPARLEQASGMPVIGSIGKVITEANAAKRARRNKLFLGGAGALCFVYAALVGADLLHPGLLA</sequence>
<dbReference type="GO" id="GO:0004713">
    <property type="term" value="F:protein tyrosine kinase activity"/>
    <property type="evidence" value="ECO:0007669"/>
    <property type="project" value="TreeGrafter"/>
</dbReference>
<dbReference type="PANTHER" id="PTHR32309">
    <property type="entry name" value="TYROSINE-PROTEIN KINASE"/>
    <property type="match status" value="1"/>
</dbReference>
<reference evidence="5 6" key="1">
    <citation type="submission" date="2019-03" db="EMBL/GenBank/DDBJ databases">
        <title>Genomic Encyclopedia of Type Strains, Phase IV (KMG-IV): sequencing the most valuable type-strain genomes for metagenomic binning, comparative biology and taxonomic classification.</title>
        <authorList>
            <person name="Goeker M."/>
        </authorList>
    </citation>
    <scope>NUCLEOTIDE SEQUENCE [LARGE SCALE GENOMIC DNA]</scope>
    <source>
        <strain evidence="5 6">DSM 25059</strain>
    </source>
</reference>